<organism evidence="1 2">
    <name type="scientific">candidate division WWE3 bacterium CG08_land_8_20_14_0_20_41_10</name>
    <dbReference type="NCBI Taxonomy" id="1975085"/>
    <lineage>
        <taxon>Bacteria</taxon>
        <taxon>Katanobacteria</taxon>
    </lineage>
</organism>
<dbReference type="InterPro" id="IPR017853">
    <property type="entry name" value="GH"/>
</dbReference>
<protein>
    <recommendedName>
        <fullName evidence="3">Asl1-like glycosyl hydrolase catalytic domain-containing protein</fullName>
    </recommendedName>
</protein>
<reference evidence="2" key="1">
    <citation type="submission" date="2017-09" db="EMBL/GenBank/DDBJ databases">
        <title>Depth-based differentiation of microbial function through sediment-hosted aquifers and enrichment of novel symbionts in the deep terrestrial subsurface.</title>
        <authorList>
            <person name="Probst A.J."/>
            <person name="Ladd B."/>
            <person name="Jarett J.K."/>
            <person name="Geller-Mcgrath D.E."/>
            <person name="Sieber C.M.K."/>
            <person name="Emerson J.B."/>
            <person name="Anantharaman K."/>
            <person name="Thomas B.C."/>
            <person name="Malmstrom R."/>
            <person name="Stieglmeier M."/>
            <person name="Klingl A."/>
            <person name="Woyke T."/>
            <person name="Ryan C.M."/>
            <person name="Banfield J.F."/>
        </authorList>
    </citation>
    <scope>NUCLEOTIDE SEQUENCE [LARGE SCALE GENOMIC DNA]</scope>
</reference>
<dbReference type="SUPFAM" id="SSF51445">
    <property type="entry name" value="(Trans)glycosidases"/>
    <property type="match status" value="1"/>
</dbReference>
<evidence type="ECO:0000313" key="1">
    <source>
        <dbReference type="EMBL" id="PIS22451.1"/>
    </source>
</evidence>
<dbReference type="EMBL" id="PEYU01000034">
    <property type="protein sequence ID" value="PIS22451.1"/>
    <property type="molecule type" value="Genomic_DNA"/>
</dbReference>
<comment type="caution">
    <text evidence="1">The sequence shown here is derived from an EMBL/GenBank/DDBJ whole genome shotgun (WGS) entry which is preliminary data.</text>
</comment>
<evidence type="ECO:0000313" key="2">
    <source>
        <dbReference type="Proteomes" id="UP000231252"/>
    </source>
</evidence>
<name>A0A2H0XC63_UNCKA</name>
<evidence type="ECO:0008006" key="3">
    <source>
        <dbReference type="Google" id="ProtNLM"/>
    </source>
</evidence>
<sequence>MKMRNIWVLGVLAILVVLGVKIYNYNYAVNKKATVEIINPVNKGEETPPYTQCNQFSSIEYMSYPNYSSFTKPNNKFGIYIYAEEERFFKLAEKLVNSNGGDWGYVLIPYNVKDRDYTKWKRVFTNLNSKHLIPIIQLWDIDTAKYKNDTKESASFLNSFLWPVKERYIGVYNEPNDDKFWKGNANAKSYAQILSYTIDIFKQENPNFFMLNGALNASAPNGDGYINPLLFLYQINQEIPGIFEKLDGWASHPYPQPNFSGSPYDTGLWSIKAYESELTYLKNTLGVKKNFPVFITETGWAHAEGNPYNGSYSNAQTVAQNYKTA</sequence>
<proteinExistence type="predicted"/>
<dbReference type="Proteomes" id="UP000231252">
    <property type="component" value="Unassembled WGS sequence"/>
</dbReference>
<accession>A0A2H0XC63</accession>
<gene>
    <name evidence="1" type="ORF">COT50_01910</name>
</gene>
<feature type="non-terminal residue" evidence="1">
    <location>
        <position position="325"/>
    </location>
</feature>
<dbReference type="AlphaFoldDB" id="A0A2H0XC63"/>
<dbReference type="Gene3D" id="3.20.20.80">
    <property type="entry name" value="Glycosidases"/>
    <property type="match status" value="1"/>
</dbReference>